<reference evidence="9" key="1">
    <citation type="journal article" date="2014" name="Int. J. Syst. Evol. Microbiol.">
        <title>Complete genome sequence of Corynebacterium casei LMG S-19264T (=DSM 44701T), isolated from a smear-ripened cheese.</title>
        <authorList>
            <consortium name="US DOE Joint Genome Institute (JGI-PGF)"/>
            <person name="Walter F."/>
            <person name="Albersmeier A."/>
            <person name="Kalinowski J."/>
            <person name="Ruckert C."/>
        </authorList>
    </citation>
    <scope>NUCLEOTIDE SEQUENCE</scope>
    <source>
        <strain evidence="9">JCM 19596</strain>
    </source>
</reference>
<evidence type="ECO:0000313" key="9">
    <source>
        <dbReference type="EMBL" id="GGL69778.1"/>
    </source>
</evidence>
<dbReference type="CDD" id="cd03467">
    <property type="entry name" value="Rieske"/>
    <property type="match status" value="1"/>
</dbReference>
<dbReference type="Pfam" id="PF00355">
    <property type="entry name" value="Rieske"/>
    <property type="match status" value="1"/>
</dbReference>
<reference evidence="9" key="2">
    <citation type="submission" date="2020-09" db="EMBL/GenBank/DDBJ databases">
        <authorList>
            <person name="Sun Q."/>
            <person name="Ohkuma M."/>
        </authorList>
    </citation>
    <scope>NUCLEOTIDE SEQUENCE</scope>
    <source>
        <strain evidence="9">JCM 19596</strain>
    </source>
</reference>
<keyword evidence="2" id="KW-0479">Metal-binding</keyword>
<dbReference type="PRINTS" id="PR00162">
    <property type="entry name" value="RIESKE"/>
</dbReference>
<evidence type="ECO:0000256" key="6">
    <source>
        <dbReference type="ARBA" id="ARBA00034078"/>
    </source>
</evidence>
<gene>
    <name evidence="9" type="ORF">GCM10009039_29730</name>
</gene>
<evidence type="ECO:0000256" key="7">
    <source>
        <dbReference type="SAM" id="MobiDB-lite"/>
    </source>
</evidence>
<name>A0A830FQ91_9EURY</name>
<dbReference type="InterPro" id="IPR014349">
    <property type="entry name" value="Rieske_Fe-S_prot"/>
</dbReference>
<dbReference type="PANTHER" id="PTHR10134">
    <property type="entry name" value="CYTOCHROME B-C1 COMPLEX SUBUNIT RIESKE, MITOCHONDRIAL"/>
    <property type="match status" value="1"/>
</dbReference>
<comment type="caution">
    <text evidence="9">The sequence shown here is derived from an EMBL/GenBank/DDBJ whole genome shotgun (WGS) entry which is preliminary data.</text>
</comment>
<comment type="cofactor">
    <cofactor evidence="6">
        <name>[2Fe-2S] cluster</name>
        <dbReference type="ChEBI" id="CHEBI:190135"/>
    </cofactor>
</comment>
<evidence type="ECO:0000256" key="4">
    <source>
        <dbReference type="ARBA" id="ARBA00023014"/>
    </source>
</evidence>
<dbReference type="InterPro" id="IPR005805">
    <property type="entry name" value="Rieske_Fe-S_prot_C"/>
</dbReference>
<dbReference type="InterPro" id="IPR017941">
    <property type="entry name" value="Rieske_2Fe-2S"/>
</dbReference>
<sequence>MSADDTESEVETSVEPDGQTEQADEVPPSPDDTIRTTRRNAATFLAGVAGAAAIGSFAVSALTGVENAAVTGGRELTYKNIYTKGVHLVDEEGNRIKADAIEEGSGEMLTVFPEQEGGGALVTGKTTTLLLRFSEGDFQEPTNTDGTVQGYVAYSGVCTHAGCSVSQRSGPNNRNLHCPCHQSEFNPLQGCKVTGGPAPRPLPQLPIGFTEDGSLIMATGPFEGPIGVTE</sequence>
<evidence type="ECO:0000259" key="8">
    <source>
        <dbReference type="PROSITE" id="PS51296"/>
    </source>
</evidence>
<dbReference type="GO" id="GO:0051537">
    <property type="term" value="F:2 iron, 2 sulfur cluster binding"/>
    <property type="evidence" value="ECO:0007669"/>
    <property type="project" value="UniProtKB-KW"/>
</dbReference>
<dbReference type="RefSeq" id="WP_188980319.1">
    <property type="nucleotide sequence ID" value="NZ_BMPG01000004.1"/>
</dbReference>
<dbReference type="Proteomes" id="UP000607197">
    <property type="component" value="Unassembled WGS sequence"/>
</dbReference>
<keyword evidence="5" id="KW-1015">Disulfide bond</keyword>
<evidence type="ECO:0000256" key="2">
    <source>
        <dbReference type="ARBA" id="ARBA00022723"/>
    </source>
</evidence>
<evidence type="ECO:0000256" key="1">
    <source>
        <dbReference type="ARBA" id="ARBA00022714"/>
    </source>
</evidence>
<dbReference type="AlphaFoldDB" id="A0A830FQ91"/>
<accession>A0A830FQ91</accession>
<dbReference type="SUPFAM" id="SSF50022">
    <property type="entry name" value="ISP domain"/>
    <property type="match status" value="1"/>
</dbReference>
<protein>
    <recommendedName>
        <fullName evidence="8">Rieske domain-containing protein</fullName>
    </recommendedName>
</protein>
<dbReference type="InterPro" id="IPR036922">
    <property type="entry name" value="Rieske_2Fe-2S_sf"/>
</dbReference>
<keyword evidence="3" id="KW-0408">Iron</keyword>
<dbReference type="GO" id="GO:0046872">
    <property type="term" value="F:metal ion binding"/>
    <property type="evidence" value="ECO:0007669"/>
    <property type="project" value="UniProtKB-KW"/>
</dbReference>
<evidence type="ECO:0000256" key="5">
    <source>
        <dbReference type="ARBA" id="ARBA00023157"/>
    </source>
</evidence>
<dbReference type="PROSITE" id="PS51296">
    <property type="entry name" value="RIESKE"/>
    <property type="match status" value="1"/>
</dbReference>
<proteinExistence type="predicted"/>
<dbReference type="Gene3D" id="2.102.10.10">
    <property type="entry name" value="Rieske [2Fe-2S] iron-sulphur domain"/>
    <property type="match status" value="1"/>
</dbReference>
<organism evidence="9 10">
    <name type="scientific">Halocalculus aciditolerans</name>
    <dbReference type="NCBI Taxonomy" id="1383812"/>
    <lineage>
        <taxon>Archaea</taxon>
        <taxon>Methanobacteriati</taxon>
        <taxon>Methanobacteriota</taxon>
        <taxon>Stenosarchaea group</taxon>
        <taxon>Halobacteria</taxon>
        <taxon>Halobacteriales</taxon>
        <taxon>Halobacteriaceae</taxon>
        <taxon>Halocalculus</taxon>
    </lineage>
</organism>
<feature type="compositionally biased region" description="Acidic residues" evidence="7">
    <location>
        <begin position="1"/>
        <end position="14"/>
    </location>
</feature>
<dbReference type="OrthoDB" id="5623at2157"/>
<dbReference type="GO" id="GO:0016020">
    <property type="term" value="C:membrane"/>
    <property type="evidence" value="ECO:0007669"/>
    <property type="project" value="InterPro"/>
</dbReference>
<dbReference type="EMBL" id="BMPG01000004">
    <property type="protein sequence ID" value="GGL69778.1"/>
    <property type="molecule type" value="Genomic_DNA"/>
</dbReference>
<feature type="domain" description="Rieske" evidence="8">
    <location>
        <begin position="143"/>
        <end position="216"/>
    </location>
</feature>
<feature type="region of interest" description="Disordered" evidence="7">
    <location>
        <begin position="1"/>
        <end position="35"/>
    </location>
</feature>
<keyword evidence="4" id="KW-0411">Iron-sulfur</keyword>
<evidence type="ECO:0000256" key="3">
    <source>
        <dbReference type="ARBA" id="ARBA00023004"/>
    </source>
</evidence>
<evidence type="ECO:0000313" key="10">
    <source>
        <dbReference type="Proteomes" id="UP000607197"/>
    </source>
</evidence>
<keyword evidence="1" id="KW-0001">2Fe-2S</keyword>
<keyword evidence="10" id="KW-1185">Reference proteome</keyword>